<comment type="caution">
    <text evidence="2">The sequence shown here is derived from an EMBL/GenBank/DDBJ whole genome shotgun (WGS) entry which is preliminary data.</text>
</comment>
<keyword evidence="1" id="KW-0732">Signal</keyword>
<proteinExistence type="predicted"/>
<name>A0ABT0Q0W5_9RHOB</name>
<evidence type="ECO:0000313" key="2">
    <source>
        <dbReference type="EMBL" id="MCL6283428.1"/>
    </source>
</evidence>
<organism evidence="2 3">
    <name type="scientific">Ruegeria spongiae</name>
    <dbReference type="NCBI Taxonomy" id="2942209"/>
    <lineage>
        <taxon>Bacteria</taxon>
        <taxon>Pseudomonadati</taxon>
        <taxon>Pseudomonadota</taxon>
        <taxon>Alphaproteobacteria</taxon>
        <taxon>Rhodobacterales</taxon>
        <taxon>Roseobacteraceae</taxon>
        <taxon>Ruegeria</taxon>
    </lineage>
</organism>
<evidence type="ECO:0000313" key="3">
    <source>
        <dbReference type="Proteomes" id="UP001203880"/>
    </source>
</evidence>
<protein>
    <submittedName>
        <fullName evidence="2">Uncharacterized protein</fullName>
    </submittedName>
</protein>
<feature type="chain" id="PRO_5046745489" evidence="1">
    <location>
        <begin position="25"/>
        <end position="103"/>
    </location>
</feature>
<dbReference type="EMBL" id="JAMFMB010000007">
    <property type="protein sequence ID" value="MCL6283428.1"/>
    <property type="molecule type" value="Genomic_DNA"/>
</dbReference>
<sequence length="103" mass="11485">MKKFLTVILCAGSLVAMAPLPAEAGAISKACRASDRPAANTRLCNCIQRVANQSLSASERRKVAKWFSDPHEAQEIRMSDRSSDERLWRRYKAFGARAQNSCR</sequence>
<dbReference type="RefSeq" id="WP_249708451.1">
    <property type="nucleotide sequence ID" value="NZ_JAMFMB010000007.1"/>
</dbReference>
<dbReference type="Proteomes" id="UP001203880">
    <property type="component" value="Unassembled WGS sequence"/>
</dbReference>
<reference evidence="2" key="1">
    <citation type="submission" date="2022-05" db="EMBL/GenBank/DDBJ databases">
        <authorList>
            <person name="Park J.-S."/>
        </authorList>
    </citation>
    <scope>NUCLEOTIDE SEQUENCE</scope>
    <source>
        <strain evidence="2">2012CJ41-6</strain>
    </source>
</reference>
<feature type="signal peptide" evidence="1">
    <location>
        <begin position="1"/>
        <end position="24"/>
    </location>
</feature>
<accession>A0ABT0Q0W5</accession>
<gene>
    <name evidence="2" type="ORF">M3P21_07760</name>
</gene>
<keyword evidence="3" id="KW-1185">Reference proteome</keyword>
<evidence type="ECO:0000256" key="1">
    <source>
        <dbReference type="SAM" id="SignalP"/>
    </source>
</evidence>